<dbReference type="InterPro" id="IPR037682">
    <property type="entry name" value="TonB_C"/>
</dbReference>
<dbReference type="Proteomes" id="UP000756860">
    <property type="component" value="Unassembled WGS sequence"/>
</dbReference>
<accession>A0ABS5SBZ5</accession>
<name>A0ABS5SBZ5_9BACT</name>
<comment type="caution">
    <text evidence="8">The sequence shown here is derived from an EMBL/GenBank/DDBJ whole genome shotgun (WGS) entry which is preliminary data.</text>
</comment>
<proteinExistence type="predicted"/>
<keyword evidence="9" id="KW-1185">Reference proteome</keyword>
<evidence type="ECO:0000256" key="4">
    <source>
        <dbReference type="ARBA" id="ARBA00023136"/>
    </source>
</evidence>
<feature type="compositionally biased region" description="Polar residues" evidence="5">
    <location>
        <begin position="82"/>
        <end position="99"/>
    </location>
</feature>
<dbReference type="SUPFAM" id="SSF74653">
    <property type="entry name" value="TolA/TonB C-terminal domain"/>
    <property type="match status" value="1"/>
</dbReference>
<evidence type="ECO:0000256" key="5">
    <source>
        <dbReference type="SAM" id="MobiDB-lite"/>
    </source>
</evidence>
<evidence type="ECO:0000256" key="3">
    <source>
        <dbReference type="ARBA" id="ARBA00022989"/>
    </source>
</evidence>
<keyword evidence="2 6" id="KW-0812">Transmembrane</keyword>
<dbReference type="Gene3D" id="3.30.1150.10">
    <property type="match status" value="1"/>
</dbReference>
<dbReference type="NCBIfam" id="TIGR01352">
    <property type="entry name" value="tonB_Cterm"/>
    <property type="match status" value="1"/>
</dbReference>
<organism evidence="8 9">
    <name type="scientific">Geomobilimonas luticola</name>
    <dbReference type="NCBI Taxonomy" id="1114878"/>
    <lineage>
        <taxon>Bacteria</taxon>
        <taxon>Pseudomonadati</taxon>
        <taxon>Thermodesulfobacteriota</taxon>
        <taxon>Desulfuromonadia</taxon>
        <taxon>Geobacterales</taxon>
        <taxon>Geobacteraceae</taxon>
        <taxon>Geomobilimonas</taxon>
    </lineage>
</organism>
<feature type="domain" description="TonB C-terminal" evidence="7">
    <location>
        <begin position="133"/>
        <end position="228"/>
    </location>
</feature>
<evidence type="ECO:0000256" key="2">
    <source>
        <dbReference type="ARBA" id="ARBA00022692"/>
    </source>
</evidence>
<gene>
    <name evidence="8" type="ORF">KI810_07495</name>
</gene>
<evidence type="ECO:0000313" key="8">
    <source>
        <dbReference type="EMBL" id="MBT0652896.1"/>
    </source>
</evidence>
<dbReference type="RefSeq" id="WP_214174887.1">
    <property type="nucleotide sequence ID" value="NZ_JAHCVK010000002.1"/>
</dbReference>
<keyword evidence="3 6" id="KW-1133">Transmembrane helix</keyword>
<reference evidence="8 9" key="1">
    <citation type="submission" date="2021-05" db="EMBL/GenBank/DDBJ databases">
        <title>The draft genome of Geobacter luticola JCM 17780.</title>
        <authorList>
            <person name="Xu Z."/>
            <person name="Masuda Y."/>
            <person name="Itoh H."/>
            <person name="Senoo K."/>
        </authorList>
    </citation>
    <scope>NUCLEOTIDE SEQUENCE [LARGE SCALE GENOMIC DNA]</scope>
    <source>
        <strain evidence="8 9">JCM 17780</strain>
    </source>
</reference>
<evidence type="ECO:0000256" key="6">
    <source>
        <dbReference type="SAM" id="Phobius"/>
    </source>
</evidence>
<dbReference type="EMBL" id="JAHCVK010000002">
    <property type="protein sequence ID" value="MBT0652896.1"/>
    <property type="molecule type" value="Genomic_DNA"/>
</dbReference>
<evidence type="ECO:0000313" key="9">
    <source>
        <dbReference type="Proteomes" id="UP000756860"/>
    </source>
</evidence>
<dbReference type="Pfam" id="PF13103">
    <property type="entry name" value="TonB_2"/>
    <property type="match status" value="1"/>
</dbReference>
<dbReference type="InterPro" id="IPR006260">
    <property type="entry name" value="TonB/TolA_C"/>
</dbReference>
<evidence type="ECO:0000259" key="7">
    <source>
        <dbReference type="PROSITE" id="PS52015"/>
    </source>
</evidence>
<feature type="region of interest" description="Disordered" evidence="5">
    <location>
        <begin position="70"/>
        <end position="106"/>
    </location>
</feature>
<feature type="transmembrane region" description="Helical" evidence="6">
    <location>
        <begin position="12"/>
        <end position="33"/>
    </location>
</feature>
<evidence type="ECO:0000256" key="1">
    <source>
        <dbReference type="ARBA" id="ARBA00004167"/>
    </source>
</evidence>
<dbReference type="PROSITE" id="PS52015">
    <property type="entry name" value="TONB_CTD"/>
    <property type="match status" value="1"/>
</dbReference>
<protein>
    <submittedName>
        <fullName evidence="8">TonB family protein</fullName>
    </submittedName>
</protein>
<comment type="subcellular location">
    <subcellularLocation>
        <location evidence="1">Membrane</location>
        <topology evidence="1">Single-pass membrane protein</topology>
    </subcellularLocation>
</comment>
<keyword evidence="4 6" id="KW-0472">Membrane</keyword>
<sequence>MNAAASFQQKKNFFPLMLVTSLLCHALLSLFLLQPRGGEGMMPSVPVFDLEMRAPDMTAPAVNPPEAVHVQPATAEPETPVSPASSDVKTSPHTASSTPAAPEDLHKSGIGLGLTNGYFSGIGEGETLRDDIREYYFAMLRQINEKWWLQPGSHQGAAGNAVVNLIIARDGAVVQSLLVQGSGNPVFDRQILQAVTAASPLPPLPDSYRSDLFSAPLRFKAPLSLMSS</sequence>